<keyword evidence="3" id="KW-1185">Reference proteome</keyword>
<dbReference type="RefSeq" id="WP_200748681.1">
    <property type="nucleotide sequence ID" value="NZ_JAEOAH010000007.1"/>
</dbReference>
<keyword evidence="1" id="KW-0472">Membrane</keyword>
<dbReference type="Proteomes" id="UP000618943">
    <property type="component" value="Unassembled WGS sequence"/>
</dbReference>
<dbReference type="EMBL" id="JAEOAH010000007">
    <property type="protein sequence ID" value="MBK3494888.1"/>
    <property type="molecule type" value="Genomic_DNA"/>
</dbReference>
<evidence type="ECO:0000313" key="3">
    <source>
        <dbReference type="Proteomes" id="UP000618943"/>
    </source>
</evidence>
<comment type="caution">
    <text evidence="2">The sequence shown here is derived from an EMBL/GenBank/DDBJ whole genome shotgun (WGS) entry which is preliminary data.</text>
</comment>
<evidence type="ECO:0000256" key="1">
    <source>
        <dbReference type="SAM" id="Phobius"/>
    </source>
</evidence>
<organism evidence="2 3">
    <name type="scientific">Viridibacillus soli</name>
    <dbReference type="NCBI Taxonomy" id="2798301"/>
    <lineage>
        <taxon>Bacteria</taxon>
        <taxon>Bacillati</taxon>
        <taxon>Bacillota</taxon>
        <taxon>Bacilli</taxon>
        <taxon>Bacillales</taxon>
        <taxon>Caryophanaceae</taxon>
        <taxon>Viridibacillus</taxon>
    </lineage>
</organism>
<gene>
    <name evidence="2" type="ORF">JFL43_08440</name>
</gene>
<keyword evidence="1" id="KW-1133">Transmembrane helix</keyword>
<feature type="transmembrane region" description="Helical" evidence="1">
    <location>
        <begin position="32"/>
        <end position="52"/>
    </location>
</feature>
<dbReference type="Pfam" id="PF11151">
    <property type="entry name" value="DUF2929"/>
    <property type="match status" value="1"/>
</dbReference>
<reference evidence="2 3" key="1">
    <citation type="submission" date="2020-12" db="EMBL/GenBank/DDBJ databases">
        <title>YIM B01967 draft genome.</title>
        <authorList>
            <person name="Yan X."/>
        </authorList>
    </citation>
    <scope>NUCLEOTIDE SEQUENCE [LARGE SCALE GENOMIC DNA]</scope>
    <source>
        <strain evidence="2 3">YIM B01967</strain>
    </source>
</reference>
<dbReference type="InterPro" id="IPR021324">
    <property type="entry name" value="DUF2929"/>
</dbReference>
<accession>A0ABS1H639</accession>
<evidence type="ECO:0000313" key="2">
    <source>
        <dbReference type="EMBL" id="MBK3494888.1"/>
    </source>
</evidence>
<sequence length="64" mass="7051">MKYIMLFIWSALLVSVLNYVVASIQNVEFSLNLGLGISVAFSVFLILISAVIPNESPKQVGHQQ</sequence>
<proteinExistence type="predicted"/>
<keyword evidence="1" id="KW-0812">Transmembrane</keyword>
<name>A0ABS1H639_9BACL</name>
<protein>
    <submittedName>
        <fullName evidence="2">YjzD family protein</fullName>
    </submittedName>
</protein>